<dbReference type="AlphaFoldDB" id="A0AAV5UJI1"/>
<evidence type="ECO:0000256" key="9">
    <source>
        <dbReference type="SAM" id="SignalP"/>
    </source>
</evidence>
<keyword evidence="3 8" id="KW-0328">Glycosyltransferase</keyword>
<dbReference type="GO" id="GO:0005737">
    <property type="term" value="C:cytoplasm"/>
    <property type="evidence" value="ECO:0007669"/>
    <property type="project" value="TreeGrafter"/>
</dbReference>
<dbReference type="EC" id="2.4.1.-" evidence="8"/>
<dbReference type="GO" id="GO:0016757">
    <property type="term" value="F:glycosyltransferase activity"/>
    <property type="evidence" value="ECO:0007669"/>
    <property type="project" value="UniProtKB-UniRule"/>
</dbReference>
<evidence type="ECO:0000256" key="7">
    <source>
        <dbReference type="ARBA" id="ARBA00023136"/>
    </source>
</evidence>
<feature type="non-terminal residue" evidence="10">
    <location>
        <position position="1"/>
    </location>
</feature>
<evidence type="ECO:0000256" key="6">
    <source>
        <dbReference type="ARBA" id="ARBA00022989"/>
    </source>
</evidence>
<sequence>VRVCLLLFLFFSLLLIIHNSIPYLRPNPTILLRIPYFEVNGSNGSFTRIHKSLLQFSFDDHRRGNMGPRGLRILFIAKRKRPSLFCLFNDQKEVEGTWYELNENHKRKYGVYVLSCPVPYITPHIRTFRITASKKGWLSRELSVDYVIPEKEPNEFRMEYAICSSLVFGKKYKREHLIEFVEMNKLMGAQIISLYVDYSSVDKQFIEAVRFYQRQGILDAVGFHAPVKRIWYHGQLAMVMDCLVRHSAVTRFVAFHDLDEFIVVPNGKKVVDVLPEYLYHNIISLRVSTQLMSIRNDTRPMILSNVAADGTPNDKFTKCIVKPFHVFEQGIHPTSRTIFDSNRMEKAESQI</sequence>
<dbReference type="GO" id="GO:0016020">
    <property type="term" value="C:membrane"/>
    <property type="evidence" value="ECO:0007669"/>
    <property type="project" value="UniProtKB-SubCell"/>
</dbReference>
<keyword evidence="4 8" id="KW-0808">Transferase</keyword>
<accession>A0AAV5UJI1</accession>
<comment type="similarity">
    <text evidence="2 8">Belongs to the glycosyltransferase 92 family.</text>
</comment>
<name>A0AAV5UJI1_9BILA</name>
<evidence type="ECO:0000256" key="4">
    <source>
        <dbReference type="ARBA" id="ARBA00022679"/>
    </source>
</evidence>
<evidence type="ECO:0000313" key="11">
    <source>
        <dbReference type="Proteomes" id="UP001432027"/>
    </source>
</evidence>
<keyword evidence="6" id="KW-1133">Transmembrane helix</keyword>
<dbReference type="PANTHER" id="PTHR21461">
    <property type="entry name" value="GLYCOSYLTRANSFERASE FAMILY 92 PROTEIN"/>
    <property type="match status" value="1"/>
</dbReference>
<dbReference type="EMBL" id="BTSX01000006">
    <property type="protein sequence ID" value="GMT06473.1"/>
    <property type="molecule type" value="Genomic_DNA"/>
</dbReference>
<evidence type="ECO:0000256" key="8">
    <source>
        <dbReference type="RuleBase" id="RU366017"/>
    </source>
</evidence>
<evidence type="ECO:0000256" key="2">
    <source>
        <dbReference type="ARBA" id="ARBA00007647"/>
    </source>
</evidence>
<reference evidence="10" key="1">
    <citation type="submission" date="2023-10" db="EMBL/GenBank/DDBJ databases">
        <title>Genome assembly of Pristionchus species.</title>
        <authorList>
            <person name="Yoshida K."/>
            <person name="Sommer R.J."/>
        </authorList>
    </citation>
    <scope>NUCLEOTIDE SEQUENCE</scope>
    <source>
        <strain evidence="10">RS0144</strain>
    </source>
</reference>
<feature type="chain" id="PRO_5043630132" description="Glycosyltransferase family 92 protein" evidence="9">
    <location>
        <begin position="20"/>
        <end position="351"/>
    </location>
</feature>
<evidence type="ECO:0000313" key="10">
    <source>
        <dbReference type="EMBL" id="GMT06473.1"/>
    </source>
</evidence>
<evidence type="ECO:0000256" key="1">
    <source>
        <dbReference type="ARBA" id="ARBA00004167"/>
    </source>
</evidence>
<gene>
    <name evidence="10" type="ORF">PENTCL1PPCAC_28647</name>
</gene>
<keyword evidence="7" id="KW-0472">Membrane</keyword>
<protein>
    <recommendedName>
        <fullName evidence="8">Glycosyltransferase family 92 protein</fullName>
        <ecNumber evidence="8">2.4.1.-</ecNumber>
    </recommendedName>
</protein>
<evidence type="ECO:0000256" key="5">
    <source>
        <dbReference type="ARBA" id="ARBA00022692"/>
    </source>
</evidence>
<keyword evidence="9" id="KW-0732">Signal</keyword>
<comment type="caution">
    <text evidence="10">The sequence shown here is derived from an EMBL/GenBank/DDBJ whole genome shotgun (WGS) entry which is preliminary data.</text>
</comment>
<keyword evidence="11" id="KW-1185">Reference proteome</keyword>
<dbReference type="Pfam" id="PF01697">
    <property type="entry name" value="Glyco_transf_92"/>
    <property type="match status" value="1"/>
</dbReference>
<evidence type="ECO:0000256" key="3">
    <source>
        <dbReference type="ARBA" id="ARBA00022676"/>
    </source>
</evidence>
<dbReference type="InterPro" id="IPR008166">
    <property type="entry name" value="Glyco_transf_92"/>
</dbReference>
<keyword evidence="5" id="KW-0812">Transmembrane</keyword>
<dbReference type="PANTHER" id="PTHR21461:SF69">
    <property type="entry name" value="GLYCOSYLTRANSFERASE FAMILY 92 PROTEIN"/>
    <property type="match status" value="1"/>
</dbReference>
<dbReference type="Proteomes" id="UP001432027">
    <property type="component" value="Unassembled WGS sequence"/>
</dbReference>
<organism evidence="10 11">
    <name type="scientific">Pristionchus entomophagus</name>
    <dbReference type="NCBI Taxonomy" id="358040"/>
    <lineage>
        <taxon>Eukaryota</taxon>
        <taxon>Metazoa</taxon>
        <taxon>Ecdysozoa</taxon>
        <taxon>Nematoda</taxon>
        <taxon>Chromadorea</taxon>
        <taxon>Rhabditida</taxon>
        <taxon>Rhabditina</taxon>
        <taxon>Diplogasteromorpha</taxon>
        <taxon>Diplogasteroidea</taxon>
        <taxon>Neodiplogasteridae</taxon>
        <taxon>Pristionchus</taxon>
    </lineage>
</organism>
<proteinExistence type="inferred from homology"/>
<comment type="subcellular location">
    <subcellularLocation>
        <location evidence="1">Membrane</location>
        <topology evidence="1">Single-pass membrane protein</topology>
    </subcellularLocation>
</comment>
<feature type="signal peptide" evidence="9">
    <location>
        <begin position="1"/>
        <end position="19"/>
    </location>
</feature>